<name>A0A5F0D5J3_9MICO</name>
<proteinExistence type="predicted"/>
<evidence type="ECO:0000313" key="1">
    <source>
        <dbReference type="EMBL" id="TFB90010.1"/>
    </source>
</evidence>
<accession>A0A5F0D5J3</accession>
<sequence>RLLEVATELNNRPRKTLGGITPTQAMQRLLSEPEIPLVATTG</sequence>
<organism evidence="1 2">
    <name type="scientific">Cryobacterium luteum</name>
    <dbReference type="NCBI Taxonomy" id="1424661"/>
    <lineage>
        <taxon>Bacteria</taxon>
        <taxon>Bacillati</taxon>
        <taxon>Actinomycetota</taxon>
        <taxon>Actinomycetes</taxon>
        <taxon>Micrococcales</taxon>
        <taxon>Microbacteriaceae</taxon>
        <taxon>Cryobacterium</taxon>
    </lineage>
</organism>
<evidence type="ECO:0000313" key="2">
    <source>
        <dbReference type="Proteomes" id="UP000297654"/>
    </source>
</evidence>
<protein>
    <submittedName>
        <fullName evidence="1">IS30 family transposase</fullName>
    </submittedName>
</protein>
<reference evidence="1 2" key="1">
    <citation type="submission" date="2019-03" db="EMBL/GenBank/DDBJ databases">
        <title>Genomics of glacier-inhabiting Cryobacterium strains.</title>
        <authorList>
            <person name="Liu Q."/>
            <person name="Xin Y.-H."/>
        </authorList>
    </citation>
    <scope>NUCLEOTIDE SEQUENCE [LARGE SCALE GENOMIC DNA]</scope>
    <source>
        <strain evidence="1 2">Hh15</strain>
    </source>
</reference>
<dbReference type="Proteomes" id="UP000297654">
    <property type="component" value="Unassembled WGS sequence"/>
</dbReference>
<feature type="non-terminal residue" evidence="1">
    <location>
        <position position="1"/>
    </location>
</feature>
<comment type="caution">
    <text evidence="1">The sequence shown here is derived from an EMBL/GenBank/DDBJ whole genome shotgun (WGS) entry which is preliminary data.</text>
</comment>
<keyword evidence="2" id="KW-1185">Reference proteome</keyword>
<dbReference type="AlphaFoldDB" id="A0A5F0D5J3"/>
<dbReference type="EMBL" id="SOFF01000028">
    <property type="protein sequence ID" value="TFB90010.1"/>
    <property type="molecule type" value="Genomic_DNA"/>
</dbReference>
<gene>
    <name evidence="1" type="ORF">E3O10_07800</name>
</gene>